<keyword evidence="2" id="KW-0689">Ribosomal protein</keyword>
<reference evidence="5 6" key="2">
    <citation type="journal article" date="2018" name="Plant J.">
        <title>The Physcomitrella patens chromosome-scale assembly reveals moss genome structure and evolution.</title>
        <authorList>
            <person name="Lang D."/>
            <person name="Ullrich K.K."/>
            <person name="Murat F."/>
            <person name="Fuchs J."/>
            <person name="Jenkins J."/>
            <person name="Haas F.B."/>
            <person name="Piednoel M."/>
            <person name="Gundlach H."/>
            <person name="Van Bel M."/>
            <person name="Meyberg R."/>
            <person name="Vives C."/>
            <person name="Morata J."/>
            <person name="Symeonidi A."/>
            <person name="Hiss M."/>
            <person name="Muchero W."/>
            <person name="Kamisugi Y."/>
            <person name="Saleh O."/>
            <person name="Blanc G."/>
            <person name="Decker E.L."/>
            <person name="van Gessel N."/>
            <person name="Grimwood J."/>
            <person name="Hayes R.D."/>
            <person name="Graham S.W."/>
            <person name="Gunter L.E."/>
            <person name="McDaniel S.F."/>
            <person name="Hoernstein S.N.W."/>
            <person name="Larsson A."/>
            <person name="Li F.W."/>
            <person name="Perroud P.F."/>
            <person name="Phillips J."/>
            <person name="Ranjan P."/>
            <person name="Rokshar D.S."/>
            <person name="Rothfels C.J."/>
            <person name="Schneider L."/>
            <person name="Shu S."/>
            <person name="Stevenson D.W."/>
            <person name="Thummler F."/>
            <person name="Tillich M."/>
            <person name="Villarreal Aguilar J.C."/>
            <person name="Widiez T."/>
            <person name="Wong G.K."/>
            <person name="Wymore A."/>
            <person name="Zhang Y."/>
            <person name="Zimmer A.D."/>
            <person name="Quatrano R.S."/>
            <person name="Mayer K.F.X."/>
            <person name="Goodstein D."/>
            <person name="Casacuberta J.M."/>
            <person name="Vandepoele K."/>
            <person name="Reski R."/>
            <person name="Cuming A.C."/>
            <person name="Tuskan G.A."/>
            <person name="Maumus F."/>
            <person name="Salse J."/>
            <person name="Schmutz J."/>
            <person name="Rensing S.A."/>
        </authorList>
    </citation>
    <scope>NUCLEOTIDE SEQUENCE [LARGE SCALE GENOMIC DNA]</scope>
    <source>
        <strain evidence="5 6">cv. Gransden 2004</strain>
    </source>
</reference>
<dbReference type="PANTHER" id="PTHR13528">
    <property type="entry name" value="39S RIBOSOMAL PROTEIN L28, MITOCHONDRIAL"/>
    <property type="match status" value="1"/>
</dbReference>
<dbReference type="AlphaFoldDB" id="A0A7I4D9C0"/>
<dbReference type="GO" id="GO:0003735">
    <property type="term" value="F:structural constituent of ribosome"/>
    <property type="evidence" value="ECO:0000318"/>
    <property type="project" value="GO_Central"/>
</dbReference>
<proteinExistence type="inferred from homology"/>
<evidence type="ECO:0000313" key="5">
    <source>
        <dbReference type="EnsemblPlants" id="Pp3c2_35700V3.4"/>
    </source>
</evidence>
<dbReference type="InParanoid" id="A0A7I4D9C0"/>
<reference evidence="5 6" key="1">
    <citation type="journal article" date="2008" name="Science">
        <title>The Physcomitrella genome reveals evolutionary insights into the conquest of land by plants.</title>
        <authorList>
            <person name="Rensing S."/>
            <person name="Lang D."/>
            <person name="Zimmer A."/>
            <person name="Terry A."/>
            <person name="Salamov A."/>
            <person name="Shapiro H."/>
            <person name="Nishiyama T."/>
            <person name="Perroud P.-F."/>
            <person name="Lindquist E."/>
            <person name="Kamisugi Y."/>
            <person name="Tanahashi T."/>
            <person name="Sakakibara K."/>
            <person name="Fujita T."/>
            <person name="Oishi K."/>
            <person name="Shin-I T."/>
            <person name="Kuroki Y."/>
            <person name="Toyoda A."/>
            <person name="Suzuki Y."/>
            <person name="Hashimoto A."/>
            <person name="Yamaguchi K."/>
            <person name="Sugano A."/>
            <person name="Kohara Y."/>
            <person name="Fujiyama A."/>
            <person name="Anterola A."/>
            <person name="Aoki S."/>
            <person name="Ashton N."/>
            <person name="Barbazuk W.B."/>
            <person name="Barker E."/>
            <person name="Bennetzen J."/>
            <person name="Bezanilla M."/>
            <person name="Blankenship R."/>
            <person name="Cho S.H."/>
            <person name="Dutcher S."/>
            <person name="Estelle M."/>
            <person name="Fawcett J.A."/>
            <person name="Gundlach H."/>
            <person name="Hanada K."/>
            <person name="Heyl A."/>
            <person name="Hicks K.A."/>
            <person name="Hugh J."/>
            <person name="Lohr M."/>
            <person name="Mayer K."/>
            <person name="Melkozernov A."/>
            <person name="Murata T."/>
            <person name="Nelson D."/>
            <person name="Pils B."/>
            <person name="Prigge M."/>
            <person name="Reiss B."/>
            <person name="Renner T."/>
            <person name="Rombauts S."/>
            <person name="Rushton P."/>
            <person name="Sanderfoot A."/>
            <person name="Schween G."/>
            <person name="Shiu S.-H."/>
            <person name="Stueber K."/>
            <person name="Theodoulou F.L."/>
            <person name="Tu H."/>
            <person name="Van de Peer Y."/>
            <person name="Verrier P.J."/>
            <person name="Waters E."/>
            <person name="Wood A."/>
            <person name="Yang L."/>
            <person name="Cove D."/>
            <person name="Cuming A."/>
            <person name="Hasebe M."/>
            <person name="Lucas S."/>
            <person name="Mishler D.B."/>
            <person name="Reski R."/>
            <person name="Grigoriev I."/>
            <person name="Quatrano R.S."/>
            <person name="Boore J.L."/>
        </authorList>
    </citation>
    <scope>NUCLEOTIDE SEQUENCE [LARGE SCALE GENOMIC DNA]</scope>
    <source>
        <strain evidence="5 6">cv. Gransden 2004</strain>
    </source>
</reference>
<dbReference type="InterPro" id="IPR034704">
    <property type="entry name" value="Ribosomal_bL28/bL31-like_sf"/>
</dbReference>
<protein>
    <recommendedName>
        <fullName evidence="4">Large ribosomal subunit protein bL28m</fullName>
    </recommendedName>
</protein>
<dbReference type="HAMAP" id="MF_00373">
    <property type="entry name" value="Ribosomal_bL28"/>
    <property type="match status" value="1"/>
</dbReference>
<reference evidence="5" key="3">
    <citation type="submission" date="2020-12" db="UniProtKB">
        <authorList>
            <consortium name="EnsemblPlants"/>
        </authorList>
    </citation>
    <scope>IDENTIFICATION</scope>
</reference>
<dbReference type="GO" id="GO:0005762">
    <property type="term" value="C:mitochondrial large ribosomal subunit"/>
    <property type="evidence" value="ECO:0000318"/>
    <property type="project" value="GO_Central"/>
</dbReference>
<keyword evidence="6" id="KW-1185">Reference proteome</keyword>
<dbReference type="SUPFAM" id="SSF143800">
    <property type="entry name" value="L28p-like"/>
    <property type="match status" value="1"/>
</dbReference>
<evidence type="ECO:0000313" key="6">
    <source>
        <dbReference type="Proteomes" id="UP000006727"/>
    </source>
</evidence>
<dbReference type="EMBL" id="ABEU02000002">
    <property type="status" value="NOT_ANNOTATED_CDS"/>
    <property type="molecule type" value="Genomic_DNA"/>
</dbReference>
<organism evidence="5 6">
    <name type="scientific">Physcomitrium patens</name>
    <name type="common">Spreading-leaved earth moss</name>
    <name type="synonym">Physcomitrella patens</name>
    <dbReference type="NCBI Taxonomy" id="3218"/>
    <lineage>
        <taxon>Eukaryota</taxon>
        <taxon>Viridiplantae</taxon>
        <taxon>Streptophyta</taxon>
        <taxon>Embryophyta</taxon>
        <taxon>Bryophyta</taxon>
        <taxon>Bryophytina</taxon>
        <taxon>Bryopsida</taxon>
        <taxon>Funariidae</taxon>
        <taxon>Funariales</taxon>
        <taxon>Funariaceae</taxon>
        <taxon>Physcomitrium</taxon>
    </lineage>
</organism>
<comment type="similarity">
    <text evidence="1">Belongs to the bacterial ribosomal protein bL28 family.</text>
</comment>
<dbReference type="Gene3D" id="2.30.170.40">
    <property type="entry name" value="Ribosomal protein L28/L24"/>
    <property type="match status" value="1"/>
</dbReference>
<dbReference type="InterPro" id="IPR026569">
    <property type="entry name" value="Ribosomal_bL28"/>
</dbReference>
<dbReference type="Gramene" id="Pp3c2_35700V3.4">
    <property type="protein sequence ID" value="Pp3c2_35700V3.4"/>
    <property type="gene ID" value="Pp3c2_35700"/>
</dbReference>
<dbReference type="EnsemblPlants" id="Pp3c2_35700V3.4">
    <property type="protein sequence ID" value="Pp3c2_35700V3.4"/>
    <property type="gene ID" value="Pp3c2_35700"/>
</dbReference>
<dbReference type="Proteomes" id="UP000006727">
    <property type="component" value="Chromosome 2"/>
</dbReference>
<keyword evidence="3" id="KW-0687">Ribonucleoprotein</keyword>
<dbReference type="GO" id="GO:0003729">
    <property type="term" value="F:mRNA binding"/>
    <property type="evidence" value="ECO:0007669"/>
    <property type="project" value="EnsemblPlants"/>
</dbReference>
<evidence type="ECO:0000256" key="1">
    <source>
        <dbReference type="ARBA" id="ARBA00008760"/>
    </source>
</evidence>
<accession>A0A7I4D9C0</accession>
<name>A0A7I4D9C0_PHYPA</name>
<dbReference type="Pfam" id="PF00830">
    <property type="entry name" value="Ribosomal_L28"/>
    <property type="match status" value="1"/>
</dbReference>
<evidence type="ECO:0000256" key="4">
    <source>
        <dbReference type="ARBA" id="ARBA00035269"/>
    </source>
</evidence>
<dbReference type="FunFam" id="2.30.170.40:FF:000003">
    <property type="entry name" value="54S ribosomal protein L24"/>
    <property type="match status" value="1"/>
</dbReference>
<dbReference type="InterPro" id="IPR037147">
    <property type="entry name" value="Ribosomal_bL28_sf"/>
</dbReference>
<evidence type="ECO:0000256" key="2">
    <source>
        <dbReference type="ARBA" id="ARBA00022980"/>
    </source>
</evidence>
<dbReference type="PANTHER" id="PTHR13528:SF2">
    <property type="entry name" value="LARGE RIBOSOMAL SUBUNIT PROTEIN BL28M"/>
    <property type="match status" value="1"/>
</dbReference>
<sequence>MSAARVVMGRAKRGLYAGRHIQFGNQVSEDGGNKSRRTWKPNVQTKRIFSLGLDRYIKMNITMHALRCIDKAGGLDEYLLTTPEHKLDNDLAREWRTRIAAVYNKLYTMEVAALTVKPGCEKKLPQHLQARSRGFTLEQLKALEARNSSHLNALEAGNASRNGLKTSTLCRCSFAFSEEQEQSTSLHILLRK</sequence>
<evidence type="ECO:0000256" key="3">
    <source>
        <dbReference type="ARBA" id="ARBA00023274"/>
    </source>
</evidence>